<dbReference type="GO" id="GO:0008725">
    <property type="term" value="F:DNA-3-methyladenine glycosylase activity"/>
    <property type="evidence" value="ECO:0007669"/>
    <property type="project" value="InterPro"/>
</dbReference>
<dbReference type="SUPFAM" id="SSF48150">
    <property type="entry name" value="DNA-glycosylase"/>
    <property type="match status" value="1"/>
</dbReference>
<name>A0A0L1JMV8_9RHOB</name>
<keyword evidence="2" id="KW-1185">Reference proteome</keyword>
<organism evidence="1 2">
    <name type="scientific">Pseudaestuariivita atlantica</name>
    <dbReference type="NCBI Taxonomy" id="1317121"/>
    <lineage>
        <taxon>Bacteria</taxon>
        <taxon>Pseudomonadati</taxon>
        <taxon>Pseudomonadota</taxon>
        <taxon>Alphaproteobacteria</taxon>
        <taxon>Rhodobacterales</taxon>
        <taxon>Paracoccaceae</taxon>
        <taxon>Pseudaestuariivita</taxon>
    </lineage>
</organism>
<reference evidence="1 2" key="1">
    <citation type="journal article" date="2015" name="Int. J. Syst. Evol. Microbiol.">
        <title>Aestuariivita atlantica sp. nov., isolated from deep sea sediment of the Atlantic Ocean.</title>
        <authorList>
            <person name="Li G."/>
            <person name="Lai Q."/>
            <person name="Du Y."/>
            <person name="Liu X."/>
            <person name="Sun F."/>
            <person name="Shao Z."/>
        </authorList>
    </citation>
    <scope>NUCLEOTIDE SEQUENCE [LARGE SCALE GENOMIC DNA]</scope>
    <source>
        <strain evidence="1 2">22II-S11-z3</strain>
    </source>
</reference>
<dbReference type="InterPro" id="IPR052891">
    <property type="entry name" value="DNA-3mA_glycosylase"/>
</dbReference>
<evidence type="ECO:0000313" key="1">
    <source>
        <dbReference type="EMBL" id="KNG92748.1"/>
    </source>
</evidence>
<dbReference type="InterPro" id="IPR005019">
    <property type="entry name" value="Adenine_glyco"/>
</dbReference>
<dbReference type="OrthoDB" id="9795156at2"/>
<dbReference type="EMBL" id="AQQZ01000007">
    <property type="protein sequence ID" value="KNG92748.1"/>
    <property type="molecule type" value="Genomic_DNA"/>
</dbReference>
<comment type="caution">
    <text evidence="1">The sequence shown here is derived from an EMBL/GenBank/DDBJ whole genome shotgun (WGS) entry which is preliminary data.</text>
</comment>
<dbReference type="GO" id="GO:0006284">
    <property type="term" value="P:base-excision repair"/>
    <property type="evidence" value="ECO:0007669"/>
    <property type="project" value="InterPro"/>
</dbReference>
<sequence>MRSFSEIEDIARDRHGAALEDRIGNGPASPAELAKVPEDRWLAQFTKSVFQAGFNWKVIEAKWDGFEEAFRGFDVDACAFMAEDWFEDLTTDTRIVRNPIKIRTVQANAQMIADMREKGGAGVVIGGWPSEDFVGLLAHLKAHGSHLGAASGQYALRFLRRDGFILSRDVVARLVAEGVVDKAPTSKKAMAAVQAAFNAWRDQSGASLVRISRVLALSV</sequence>
<dbReference type="Pfam" id="PF03352">
    <property type="entry name" value="Adenine_glyco"/>
    <property type="match status" value="1"/>
</dbReference>
<dbReference type="Proteomes" id="UP000036938">
    <property type="component" value="Unassembled WGS sequence"/>
</dbReference>
<dbReference type="RefSeq" id="WP_050531692.1">
    <property type="nucleotide sequence ID" value="NZ_AQQZ01000007.1"/>
</dbReference>
<dbReference type="AlphaFoldDB" id="A0A0L1JMV8"/>
<dbReference type="InterPro" id="IPR011257">
    <property type="entry name" value="DNA_glycosylase"/>
</dbReference>
<dbReference type="Gene3D" id="1.10.340.30">
    <property type="entry name" value="Hypothetical protein, domain 2"/>
    <property type="match status" value="1"/>
</dbReference>
<dbReference type="STRING" id="1317121.ATO11_14815"/>
<gene>
    <name evidence="1" type="ORF">ATO11_14815</name>
</gene>
<dbReference type="PATRIC" id="fig|1317121.7.peg.3687"/>
<accession>A0A0L1JMV8</accession>
<protein>
    <submittedName>
        <fullName evidence="1">3-methyladenine DNA glycosylase</fullName>
    </submittedName>
</protein>
<dbReference type="PANTHER" id="PTHR30037:SF3">
    <property type="entry name" value="BLR0857 PROTEIN"/>
    <property type="match status" value="1"/>
</dbReference>
<proteinExistence type="predicted"/>
<evidence type="ECO:0000313" key="2">
    <source>
        <dbReference type="Proteomes" id="UP000036938"/>
    </source>
</evidence>
<dbReference type="PANTHER" id="PTHR30037">
    <property type="entry name" value="DNA-3-METHYLADENINE GLYCOSYLASE 1"/>
    <property type="match status" value="1"/>
</dbReference>